<protein>
    <recommendedName>
        <fullName evidence="1">YozE SAM-like domain-containing protein</fullName>
    </recommendedName>
</protein>
<dbReference type="NCBIfam" id="NF010193">
    <property type="entry name" value="PRK13672.1"/>
    <property type="match status" value="1"/>
</dbReference>
<keyword evidence="3" id="KW-1185">Reference proteome</keyword>
<dbReference type="eggNOG" id="COG4479">
    <property type="taxonomic scope" value="Bacteria"/>
</dbReference>
<evidence type="ECO:0000259" key="1">
    <source>
        <dbReference type="Pfam" id="PF06855"/>
    </source>
</evidence>
<dbReference type="OrthoDB" id="2242851at2"/>
<comment type="caution">
    <text evidence="2">The sequence shown here is derived from an EMBL/GenBank/DDBJ whole genome shotgun (WGS) entry which is preliminary data.</text>
</comment>
<organism evidence="2 3">
    <name type="scientific">Gracilibacillus boraciitolerans JCM 21714</name>
    <dbReference type="NCBI Taxonomy" id="1298598"/>
    <lineage>
        <taxon>Bacteria</taxon>
        <taxon>Bacillati</taxon>
        <taxon>Bacillota</taxon>
        <taxon>Bacilli</taxon>
        <taxon>Bacillales</taxon>
        <taxon>Bacillaceae</taxon>
        <taxon>Gracilibacillus</taxon>
    </lineage>
</organism>
<dbReference type="STRING" id="1298598.JCM21714_373"/>
<dbReference type="InterPro" id="IPR023089">
    <property type="entry name" value="YozE_SAM-like"/>
</dbReference>
<sequence>MKSFYQFMMQFRGNKQLDNARKLADWMFYDHDFPKHAKDYDVISNYLEWHIPFSEAVITFDQLWEQYIEEVKP</sequence>
<dbReference type="Gene3D" id="1.10.150.260">
    <property type="entry name" value="YozE SAM-like"/>
    <property type="match status" value="1"/>
</dbReference>
<dbReference type="AlphaFoldDB" id="W4VFA9"/>
<name>W4VFA9_9BACI</name>
<evidence type="ECO:0000313" key="2">
    <source>
        <dbReference type="EMBL" id="GAE91424.1"/>
    </source>
</evidence>
<feature type="domain" description="YozE SAM-like" evidence="1">
    <location>
        <begin position="3"/>
        <end position="69"/>
    </location>
</feature>
<dbReference type="Pfam" id="PF06855">
    <property type="entry name" value="YozE_SAM_like"/>
    <property type="match status" value="1"/>
</dbReference>
<dbReference type="SUPFAM" id="SSF140652">
    <property type="entry name" value="YozE-like"/>
    <property type="match status" value="1"/>
</dbReference>
<gene>
    <name evidence="2" type="ORF">JCM21714_373</name>
</gene>
<reference evidence="2 3" key="1">
    <citation type="journal article" date="2014" name="Genome Announc.">
        <title>Draft Genome Sequence of the Boron-Tolerant and Moderately Halotolerant Bacterium Gracilibacillus boraciitolerans JCM 21714T.</title>
        <authorList>
            <person name="Ahmed I."/>
            <person name="Oshima K."/>
            <person name="Suda W."/>
            <person name="Kitamura K."/>
            <person name="Iida T."/>
            <person name="Ohmori Y."/>
            <person name="Fujiwara T."/>
            <person name="Hattori M."/>
            <person name="Ohkuma M."/>
        </authorList>
    </citation>
    <scope>NUCLEOTIDE SEQUENCE [LARGE SCALE GENOMIC DNA]</scope>
    <source>
        <strain evidence="2 3">JCM 21714</strain>
    </source>
</reference>
<dbReference type="PIRSF" id="PIRSF037262">
    <property type="entry name" value="UCP037262"/>
    <property type="match status" value="1"/>
</dbReference>
<accession>W4VFA9</accession>
<dbReference type="Proteomes" id="UP000019102">
    <property type="component" value="Unassembled WGS sequence"/>
</dbReference>
<dbReference type="InterPro" id="IPR036806">
    <property type="entry name" value="YozE_SAM-like_sf"/>
</dbReference>
<evidence type="ECO:0000313" key="3">
    <source>
        <dbReference type="Proteomes" id="UP000019102"/>
    </source>
</evidence>
<proteinExistence type="predicted"/>
<dbReference type="InterPro" id="IPR010673">
    <property type="entry name" value="UPF0346"/>
</dbReference>
<dbReference type="EMBL" id="BAVS01000001">
    <property type="protein sequence ID" value="GAE91424.1"/>
    <property type="molecule type" value="Genomic_DNA"/>
</dbReference>